<keyword evidence="2" id="KW-1185">Reference proteome</keyword>
<dbReference type="PANTHER" id="PTHR43591:SF105">
    <property type="entry name" value="METHYLTRANSFERASE DOMAIN-CONTAINING PROTEIN-RELATED"/>
    <property type="match status" value="1"/>
</dbReference>
<name>A0A6A6ABS3_9PLEO</name>
<dbReference type="PANTHER" id="PTHR43591">
    <property type="entry name" value="METHYLTRANSFERASE"/>
    <property type="match status" value="1"/>
</dbReference>
<dbReference type="GeneID" id="54412868"/>
<dbReference type="OrthoDB" id="184880at2759"/>
<sequence length="285" mass="31008">MASITTLSKSGTNDDNVIFTANESEVARLDKQHRIVLSAMPTQVLAPIDLNTGGLRILDQATGSGIWLRDLRDTITPHIPNAYVGTDIETSYFPSATSIPSDMSYSSQSMTASWPTEWQNSFDLVHSRFALPGIGTHPLADVVNNLIALVKPGGWIQFVEMEWESWDFGVAGQQLHHATKQLFATVSNGQGVDLRVKLSSLLKDAGLIDIGEKVVGIQVGKSAKEVVREMSQEIMFATASGVVDTLGKLGLGKDDLDSMPGRLIEEIRERGGEWKACVVWAQKPC</sequence>
<dbReference type="GO" id="GO:0008168">
    <property type="term" value="F:methyltransferase activity"/>
    <property type="evidence" value="ECO:0007669"/>
    <property type="project" value="TreeGrafter"/>
</dbReference>
<dbReference type="AlphaFoldDB" id="A0A6A6ABS3"/>
<organism evidence="1 2">
    <name type="scientific">Dothidotthia symphoricarpi CBS 119687</name>
    <dbReference type="NCBI Taxonomy" id="1392245"/>
    <lineage>
        <taxon>Eukaryota</taxon>
        <taxon>Fungi</taxon>
        <taxon>Dikarya</taxon>
        <taxon>Ascomycota</taxon>
        <taxon>Pezizomycotina</taxon>
        <taxon>Dothideomycetes</taxon>
        <taxon>Pleosporomycetidae</taxon>
        <taxon>Pleosporales</taxon>
        <taxon>Dothidotthiaceae</taxon>
        <taxon>Dothidotthia</taxon>
    </lineage>
</organism>
<evidence type="ECO:0000313" key="2">
    <source>
        <dbReference type="Proteomes" id="UP000799771"/>
    </source>
</evidence>
<evidence type="ECO:0000313" key="1">
    <source>
        <dbReference type="EMBL" id="KAF2128297.1"/>
    </source>
</evidence>
<proteinExistence type="predicted"/>
<gene>
    <name evidence="1" type="ORF">P153DRAFT_423552</name>
</gene>
<dbReference type="RefSeq" id="XP_033522686.1">
    <property type="nucleotide sequence ID" value="XM_033672436.1"/>
</dbReference>
<dbReference type="EMBL" id="ML977508">
    <property type="protein sequence ID" value="KAF2128297.1"/>
    <property type="molecule type" value="Genomic_DNA"/>
</dbReference>
<dbReference type="InterPro" id="IPR029063">
    <property type="entry name" value="SAM-dependent_MTases_sf"/>
</dbReference>
<reference evidence="1" key="1">
    <citation type="journal article" date="2020" name="Stud. Mycol.">
        <title>101 Dothideomycetes genomes: a test case for predicting lifestyles and emergence of pathogens.</title>
        <authorList>
            <person name="Haridas S."/>
            <person name="Albert R."/>
            <person name="Binder M."/>
            <person name="Bloem J."/>
            <person name="Labutti K."/>
            <person name="Salamov A."/>
            <person name="Andreopoulos B."/>
            <person name="Baker S."/>
            <person name="Barry K."/>
            <person name="Bills G."/>
            <person name="Bluhm B."/>
            <person name="Cannon C."/>
            <person name="Castanera R."/>
            <person name="Culley D."/>
            <person name="Daum C."/>
            <person name="Ezra D."/>
            <person name="Gonzalez J."/>
            <person name="Henrissat B."/>
            <person name="Kuo A."/>
            <person name="Liang C."/>
            <person name="Lipzen A."/>
            <person name="Lutzoni F."/>
            <person name="Magnuson J."/>
            <person name="Mondo S."/>
            <person name="Nolan M."/>
            <person name="Ohm R."/>
            <person name="Pangilinan J."/>
            <person name="Park H.-J."/>
            <person name="Ramirez L."/>
            <person name="Alfaro M."/>
            <person name="Sun H."/>
            <person name="Tritt A."/>
            <person name="Yoshinaga Y."/>
            <person name="Zwiers L.-H."/>
            <person name="Turgeon B."/>
            <person name="Goodwin S."/>
            <person name="Spatafora J."/>
            <person name="Crous P."/>
            <person name="Grigoriev I."/>
        </authorList>
    </citation>
    <scope>NUCLEOTIDE SEQUENCE</scope>
    <source>
        <strain evidence="1">CBS 119687</strain>
    </source>
</reference>
<dbReference type="Gene3D" id="3.40.50.150">
    <property type="entry name" value="Vaccinia Virus protein VP39"/>
    <property type="match status" value="1"/>
</dbReference>
<protein>
    <recommendedName>
        <fullName evidence="3">S-adenosyl-L-methionine-dependent methyltransferase</fullName>
    </recommendedName>
</protein>
<accession>A0A6A6ABS3</accession>
<evidence type="ECO:0008006" key="3">
    <source>
        <dbReference type="Google" id="ProtNLM"/>
    </source>
</evidence>
<dbReference type="Proteomes" id="UP000799771">
    <property type="component" value="Unassembled WGS sequence"/>
</dbReference>
<dbReference type="SUPFAM" id="SSF53335">
    <property type="entry name" value="S-adenosyl-L-methionine-dependent methyltransferases"/>
    <property type="match status" value="1"/>
</dbReference>